<proteinExistence type="predicted"/>
<evidence type="ECO:0000313" key="1">
    <source>
        <dbReference type="EMBL" id="KRL04536.1"/>
    </source>
</evidence>
<dbReference type="CDD" id="cd04647">
    <property type="entry name" value="LbH_MAT_like"/>
    <property type="match status" value="1"/>
</dbReference>
<organism evidence="1 2">
    <name type="scientific">Liquorilactobacillus oeni DSM 19972</name>
    <dbReference type="NCBI Taxonomy" id="1423777"/>
    <lineage>
        <taxon>Bacteria</taxon>
        <taxon>Bacillati</taxon>
        <taxon>Bacillota</taxon>
        <taxon>Bacilli</taxon>
        <taxon>Lactobacillales</taxon>
        <taxon>Lactobacillaceae</taxon>
        <taxon>Liquorilactobacillus</taxon>
    </lineage>
</organism>
<keyword evidence="1" id="KW-0808">Transferase</keyword>
<dbReference type="RefSeq" id="WP_057896497.1">
    <property type="nucleotide sequence ID" value="NZ_AZEH01000039.1"/>
</dbReference>
<dbReference type="STRING" id="1423777.FD46_GL001667"/>
<dbReference type="InterPro" id="IPR051159">
    <property type="entry name" value="Hexapeptide_acetyltransf"/>
</dbReference>
<comment type="caution">
    <text evidence="1">The sequence shown here is derived from an EMBL/GenBank/DDBJ whole genome shotgun (WGS) entry which is preliminary data.</text>
</comment>
<dbReference type="SUPFAM" id="SSF51161">
    <property type="entry name" value="Trimeric LpxA-like enzymes"/>
    <property type="match status" value="1"/>
</dbReference>
<dbReference type="EMBL" id="AZEH01000039">
    <property type="protein sequence ID" value="KRL04536.1"/>
    <property type="molecule type" value="Genomic_DNA"/>
</dbReference>
<evidence type="ECO:0000313" key="2">
    <source>
        <dbReference type="Proteomes" id="UP000051686"/>
    </source>
</evidence>
<dbReference type="PATRIC" id="fig|1423777.3.peg.1718"/>
<dbReference type="Gene3D" id="2.160.10.10">
    <property type="entry name" value="Hexapeptide repeat proteins"/>
    <property type="match status" value="2"/>
</dbReference>
<name>A0A0R1MKR2_9LACO</name>
<dbReference type="GO" id="GO:0016740">
    <property type="term" value="F:transferase activity"/>
    <property type="evidence" value="ECO:0007669"/>
    <property type="project" value="UniProtKB-KW"/>
</dbReference>
<dbReference type="OrthoDB" id="9782926at2"/>
<dbReference type="InterPro" id="IPR001451">
    <property type="entry name" value="Hexapep"/>
</dbReference>
<accession>A0A0R1MKR2</accession>
<gene>
    <name evidence="1" type="ORF">FD46_GL001667</name>
</gene>
<keyword evidence="2" id="KW-1185">Reference proteome</keyword>
<dbReference type="AlphaFoldDB" id="A0A0R1MKR2"/>
<reference evidence="1 2" key="1">
    <citation type="journal article" date="2015" name="Genome Announc.">
        <title>Expanding the biotechnology potential of lactobacilli through comparative genomics of 213 strains and associated genera.</title>
        <authorList>
            <person name="Sun Z."/>
            <person name="Harris H.M."/>
            <person name="McCann A."/>
            <person name="Guo C."/>
            <person name="Argimon S."/>
            <person name="Zhang W."/>
            <person name="Yang X."/>
            <person name="Jeffery I.B."/>
            <person name="Cooney J.C."/>
            <person name="Kagawa T.F."/>
            <person name="Liu W."/>
            <person name="Song Y."/>
            <person name="Salvetti E."/>
            <person name="Wrobel A."/>
            <person name="Rasinkangas P."/>
            <person name="Parkhill J."/>
            <person name="Rea M.C."/>
            <person name="O'Sullivan O."/>
            <person name="Ritari J."/>
            <person name="Douillard F.P."/>
            <person name="Paul Ross R."/>
            <person name="Yang R."/>
            <person name="Briner A.E."/>
            <person name="Felis G.E."/>
            <person name="de Vos W.M."/>
            <person name="Barrangou R."/>
            <person name="Klaenhammer T.R."/>
            <person name="Caufield P.W."/>
            <person name="Cui Y."/>
            <person name="Zhang H."/>
            <person name="O'Toole P.W."/>
        </authorList>
    </citation>
    <scope>NUCLEOTIDE SEQUENCE [LARGE SCALE GENOMIC DNA]</scope>
    <source>
        <strain evidence="1 2">DSM 19972</strain>
    </source>
</reference>
<dbReference type="PANTHER" id="PTHR23416:SF78">
    <property type="entry name" value="LIPOPOLYSACCHARIDE BIOSYNTHESIS O-ACETYL TRANSFERASE WBBJ-RELATED"/>
    <property type="match status" value="1"/>
</dbReference>
<dbReference type="Proteomes" id="UP000051686">
    <property type="component" value="Unassembled WGS sequence"/>
</dbReference>
<dbReference type="InterPro" id="IPR011004">
    <property type="entry name" value="Trimer_LpxA-like_sf"/>
</dbReference>
<dbReference type="Pfam" id="PF00132">
    <property type="entry name" value="Hexapep"/>
    <property type="match status" value="1"/>
</dbReference>
<protein>
    <submittedName>
        <fullName evidence="1">Acetyltransferase YncA</fullName>
    </submittedName>
</protein>
<sequence>MNNSLFFRTKIQITIKTLIKIIRGFWLKIFLKTSSGLLFVGKSVNVENSDFIEVGKNVKFEENSEIQGLSQNGIKFGNSVTIGRGTMIRPSSYYGVGNIGKGLEIHDNSSIGPMSYVGCAGKIIIGENVMIGPRVGFFAENHIFDSKKKAIKAQGVKNEGIIIEDNCWIGSGVIILDGVKLGNGTVVGAGAVVTKSFSSNSVIVGSPARLIKKR</sequence>
<dbReference type="PANTHER" id="PTHR23416">
    <property type="entry name" value="SIALIC ACID SYNTHASE-RELATED"/>
    <property type="match status" value="1"/>
</dbReference>